<keyword evidence="2" id="KW-1185">Reference proteome</keyword>
<dbReference type="Proteomes" id="UP000093000">
    <property type="component" value="Unassembled WGS sequence"/>
</dbReference>
<protein>
    <submittedName>
        <fullName evidence="1">Uncharacterized protein</fullName>
    </submittedName>
</protein>
<feature type="non-terminal residue" evidence="1">
    <location>
        <position position="107"/>
    </location>
</feature>
<dbReference type="AlphaFoldDB" id="A0A1C7MY28"/>
<dbReference type="EMBL" id="LUGH01001288">
    <property type="protein sequence ID" value="OBZ81306.1"/>
    <property type="molecule type" value="Genomic_DNA"/>
</dbReference>
<dbReference type="InParanoid" id="A0A1C7MY28"/>
<name>A0A1C7MY28_9FUNG</name>
<evidence type="ECO:0000313" key="2">
    <source>
        <dbReference type="Proteomes" id="UP000093000"/>
    </source>
</evidence>
<accession>A0A1C7MY28</accession>
<reference evidence="1 2" key="1">
    <citation type="submission" date="2016-03" db="EMBL/GenBank/DDBJ databases">
        <title>Choanephora cucurbitarum.</title>
        <authorList>
            <person name="Min B."/>
            <person name="Park H."/>
            <person name="Park J.-H."/>
            <person name="Shin H.-D."/>
            <person name="Choi I.-G."/>
        </authorList>
    </citation>
    <scope>NUCLEOTIDE SEQUENCE [LARGE SCALE GENOMIC DNA]</scope>
    <source>
        <strain evidence="1 2">KUS-F28377</strain>
    </source>
</reference>
<dbReference type="OrthoDB" id="2284923at2759"/>
<gene>
    <name evidence="1" type="ORF">A0J61_10643</name>
</gene>
<proteinExistence type="predicted"/>
<evidence type="ECO:0000313" key="1">
    <source>
        <dbReference type="EMBL" id="OBZ81306.1"/>
    </source>
</evidence>
<sequence length="107" mass="11687">MLDLAGDHSFSLGYRWSPSKCAVLNAADDGPCLALYNQPLPLVDEFIYLGVPFRSSGICSASILSHRSASAIKTMALLTSVGVHRNGFSLLLCSRLYTCFVRPKIEY</sequence>
<organism evidence="1 2">
    <name type="scientific">Choanephora cucurbitarum</name>
    <dbReference type="NCBI Taxonomy" id="101091"/>
    <lineage>
        <taxon>Eukaryota</taxon>
        <taxon>Fungi</taxon>
        <taxon>Fungi incertae sedis</taxon>
        <taxon>Mucoromycota</taxon>
        <taxon>Mucoromycotina</taxon>
        <taxon>Mucoromycetes</taxon>
        <taxon>Mucorales</taxon>
        <taxon>Mucorineae</taxon>
        <taxon>Choanephoraceae</taxon>
        <taxon>Choanephoroideae</taxon>
        <taxon>Choanephora</taxon>
    </lineage>
</organism>
<comment type="caution">
    <text evidence="1">The sequence shown here is derived from an EMBL/GenBank/DDBJ whole genome shotgun (WGS) entry which is preliminary data.</text>
</comment>